<evidence type="ECO:0000313" key="3">
    <source>
        <dbReference type="Proteomes" id="UP000298652"/>
    </source>
</evidence>
<dbReference type="Gramene" id="TKW03964">
    <property type="protein sequence ID" value="TKW03964"/>
    <property type="gene ID" value="SEVIR_7G077950v2"/>
</dbReference>
<dbReference type="Proteomes" id="UP000298652">
    <property type="component" value="Chromosome 7"/>
</dbReference>
<dbReference type="EMBL" id="CM016558">
    <property type="protein sequence ID" value="TKW03964.1"/>
    <property type="molecule type" value="Genomic_DNA"/>
</dbReference>
<evidence type="ECO:0008006" key="4">
    <source>
        <dbReference type="Google" id="ProtNLM"/>
    </source>
</evidence>
<sequence>MVVLLRVVYLLFGDGCFFKIVMSAGTEPHSCCSNGILIDIACTCSLM</sequence>
<keyword evidence="1" id="KW-0732">Signal</keyword>
<gene>
    <name evidence="2" type="ORF">SEVIR_7G077950v2</name>
</gene>
<feature type="chain" id="PRO_5020611960" description="Hydrophobic seed protein domain-containing protein" evidence="1">
    <location>
        <begin position="24"/>
        <end position="47"/>
    </location>
</feature>
<dbReference type="AlphaFoldDB" id="A0A4U6TRD0"/>
<feature type="signal peptide" evidence="1">
    <location>
        <begin position="1"/>
        <end position="23"/>
    </location>
</feature>
<protein>
    <recommendedName>
        <fullName evidence="4">Hydrophobic seed protein domain-containing protein</fullName>
    </recommendedName>
</protein>
<proteinExistence type="predicted"/>
<keyword evidence="3" id="KW-1185">Reference proteome</keyword>
<organism evidence="2 3">
    <name type="scientific">Setaria viridis</name>
    <name type="common">Green bristlegrass</name>
    <name type="synonym">Setaria italica subsp. viridis</name>
    <dbReference type="NCBI Taxonomy" id="4556"/>
    <lineage>
        <taxon>Eukaryota</taxon>
        <taxon>Viridiplantae</taxon>
        <taxon>Streptophyta</taxon>
        <taxon>Embryophyta</taxon>
        <taxon>Tracheophyta</taxon>
        <taxon>Spermatophyta</taxon>
        <taxon>Magnoliopsida</taxon>
        <taxon>Liliopsida</taxon>
        <taxon>Poales</taxon>
        <taxon>Poaceae</taxon>
        <taxon>PACMAD clade</taxon>
        <taxon>Panicoideae</taxon>
        <taxon>Panicodae</taxon>
        <taxon>Paniceae</taxon>
        <taxon>Cenchrinae</taxon>
        <taxon>Setaria</taxon>
    </lineage>
</organism>
<evidence type="ECO:0000256" key="1">
    <source>
        <dbReference type="SAM" id="SignalP"/>
    </source>
</evidence>
<name>A0A4U6TRD0_SETVI</name>
<reference evidence="2" key="1">
    <citation type="submission" date="2019-03" db="EMBL/GenBank/DDBJ databases">
        <title>WGS assembly of Setaria viridis.</title>
        <authorList>
            <person name="Huang P."/>
            <person name="Jenkins J."/>
            <person name="Grimwood J."/>
            <person name="Barry K."/>
            <person name="Healey A."/>
            <person name="Mamidi S."/>
            <person name="Sreedasyam A."/>
            <person name="Shu S."/>
            <person name="Feldman M."/>
            <person name="Wu J."/>
            <person name="Yu Y."/>
            <person name="Chen C."/>
            <person name="Johnson J."/>
            <person name="Rokhsar D."/>
            <person name="Baxter I."/>
            <person name="Schmutz J."/>
            <person name="Brutnell T."/>
            <person name="Kellogg E."/>
        </authorList>
    </citation>
    <scope>NUCLEOTIDE SEQUENCE [LARGE SCALE GENOMIC DNA]</scope>
</reference>
<evidence type="ECO:0000313" key="2">
    <source>
        <dbReference type="EMBL" id="TKW03964.1"/>
    </source>
</evidence>
<accession>A0A4U6TRD0</accession>